<dbReference type="InterPro" id="IPR036264">
    <property type="entry name" value="Bact_exopeptidase_dim_dom"/>
</dbReference>
<proteinExistence type="predicted"/>
<dbReference type="PROSITE" id="PS00758">
    <property type="entry name" value="ARGE_DAPE_CPG2_1"/>
    <property type="match status" value="1"/>
</dbReference>
<dbReference type="SUPFAM" id="SSF53187">
    <property type="entry name" value="Zn-dependent exopeptidases"/>
    <property type="match status" value="1"/>
</dbReference>
<dbReference type="RefSeq" id="WP_248152944.1">
    <property type="nucleotide sequence ID" value="NZ_BAAAOF010000006.1"/>
</dbReference>
<evidence type="ECO:0000256" key="2">
    <source>
        <dbReference type="ARBA" id="ARBA00022723"/>
    </source>
</evidence>
<evidence type="ECO:0000256" key="3">
    <source>
        <dbReference type="ARBA" id="ARBA00022801"/>
    </source>
</evidence>
<dbReference type="Proteomes" id="UP001501343">
    <property type="component" value="Unassembled WGS sequence"/>
</dbReference>
<dbReference type="InterPro" id="IPR002933">
    <property type="entry name" value="Peptidase_M20"/>
</dbReference>
<accession>A0ABN2PWB6</accession>
<dbReference type="InterPro" id="IPR001261">
    <property type="entry name" value="ArgE/DapE_CS"/>
</dbReference>
<dbReference type="Pfam" id="PF01546">
    <property type="entry name" value="Peptidase_M20"/>
    <property type="match status" value="1"/>
</dbReference>
<dbReference type="Gene3D" id="3.40.630.10">
    <property type="entry name" value="Zn peptidases"/>
    <property type="match status" value="1"/>
</dbReference>
<dbReference type="EMBL" id="BAAAOF010000006">
    <property type="protein sequence ID" value="GAA1936046.1"/>
    <property type="molecule type" value="Genomic_DNA"/>
</dbReference>
<dbReference type="PANTHER" id="PTHR43808:SF9">
    <property type="entry name" value="BLL0789 PROTEIN"/>
    <property type="match status" value="1"/>
</dbReference>
<keyword evidence="7" id="KW-1185">Reference proteome</keyword>
<evidence type="ECO:0000313" key="6">
    <source>
        <dbReference type="EMBL" id="GAA1936046.1"/>
    </source>
</evidence>
<protein>
    <submittedName>
        <fullName evidence="6">M20 family metallopeptidase</fullName>
    </submittedName>
</protein>
<dbReference type="PANTHER" id="PTHR43808">
    <property type="entry name" value="ACETYLORNITHINE DEACETYLASE"/>
    <property type="match status" value="1"/>
</dbReference>
<dbReference type="InterPro" id="IPR011650">
    <property type="entry name" value="Peptidase_M20_dimer"/>
</dbReference>
<evidence type="ECO:0000256" key="1">
    <source>
        <dbReference type="ARBA" id="ARBA00001947"/>
    </source>
</evidence>
<evidence type="ECO:0000259" key="5">
    <source>
        <dbReference type="Pfam" id="PF07687"/>
    </source>
</evidence>
<organism evidence="6 7">
    <name type="scientific">Microbacterium aoyamense</name>
    <dbReference type="NCBI Taxonomy" id="344166"/>
    <lineage>
        <taxon>Bacteria</taxon>
        <taxon>Bacillati</taxon>
        <taxon>Actinomycetota</taxon>
        <taxon>Actinomycetes</taxon>
        <taxon>Micrococcales</taxon>
        <taxon>Microbacteriaceae</taxon>
        <taxon>Microbacterium</taxon>
    </lineage>
</organism>
<keyword evidence="2" id="KW-0479">Metal-binding</keyword>
<comment type="caution">
    <text evidence="6">The sequence shown here is derived from an EMBL/GenBank/DDBJ whole genome shotgun (WGS) entry which is preliminary data.</text>
</comment>
<gene>
    <name evidence="6" type="ORF">GCM10009775_29900</name>
</gene>
<dbReference type="Gene3D" id="3.30.70.360">
    <property type="match status" value="1"/>
</dbReference>
<evidence type="ECO:0000256" key="4">
    <source>
        <dbReference type="ARBA" id="ARBA00022833"/>
    </source>
</evidence>
<keyword evidence="4" id="KW-0862">Zinc</keyword>
<dbReference type="SUPFAM" id="SSF55031">
    <property type="entry name" value="Bacterial exopeptidase dimerisation domain"/>
    <property type="match status" value="1"/>
</dbReference>
<sequence>MNATERLEALVSIETPSGHAAGISAAYELVDEWLAPLLGPVRSHTVDGVVHARWGAARPRVLLLGHIDTVWPLGTIDRLPFALDGDRCTGPGVFDMKGGIVAMAAALALAGRTDDVGVLITGDEEVGSLTSRGLIESEASASEAVLVLEPSLGGAVKIARCGGSMYTLDVTGRAAHAGLEPWNGVNALVELAHQIIDVTTLADADLGTTVSPTVAHAGTVTNVIPEHATLRIDVRGWSVDELERVDRELRARVPVDSRARIDLSGGINRPPMEEHSSAALLALAREVTAALGDGELRAASVGGASDGNFTAALGVPTLDGLGPDGDGAHAEHEWASLASISQRARLVAGMIDGWNP</sequence>
<dbReference type="Pfam" id="PF07687">
    <property type="entry name" value="M20_dimer"/>
    <property type="match status" value="1"/>
</dbReference>
<keyword evidence="3" id="KW-0378">Hydrolase</keyword>
<dbReference type="PIRSF" id="PIRSF037238">
    <property type="entry name" value="Carboxypeptidase_G2"/>
    <property type="match status" value="1"/>
</dbReference>
<dbReference type="InterPro" id="IPR050072">
    <property type="entry name" value="Peptidase_M20A"/>
</dbReference>
<comment type="cofactor">
    <cofactor evidence="1">
        <name>Zn(2+)</name>
        <dbReference type="ChEBI" id="CHEBI:29105"/>
    </cofactor>
</comment>
<name>A0ABN2PWB6_9MICO</name>
<feature type="domain" description="Peptidase M20 dimerisation" evidence="5">
    <location>
        <begin position="159"/>
        <end position="253"/>
    </location>
</feature>
<evidence type="ECO:0000313" key="7">
    <source>
        <dbReference type="Proteomes" id="UP001501343"/>
    </source>
</evidence>
<dbReference type="InterPro" id="IPR017150">
    <property type="entry name" value="Pept_M20_glutamate_carboxypep"/>
</dbReference>
<reference evidence="6 7" key="1">
    <citation type="journal article" date="2019" name="Int. J. Syst. Evol. Microbiol.">
        <title>The Global Catalogue of Microorganisms (GCM) 10K type strain sequencing project: providing services to taxonomists for standard genome sequencing and annotation.</title>
        <authorList>
            <consortium name="The Broad Institute Genomics Platform"/>
            <consortium name="The Broad Institute Genome Sequencing Center for Infectious Disease"/>
            <person name="Wu L."/>
            <person name="Ma J."/>
        </authorList>
    </citation>
    <scope>NUCLEOTIDE SEQUENCE [LARGE SCALE GENOMIC DNA]</scope>
    <source>
        <strain evidence="6 7">JCM 14900</strain>
    </source>
</reference>
<dbReference type="CDD" id="cd03885">
    <property type="entry name" value="M20_CPDG2"/>
    <property type="match status" value="1"/>
</dbReference>